<name>A0A4Z2JFT9_9TELE</name>
<sequence length="273" mass="30435">MTCIAECKGVENQPDSFFLMQIPRGKPVVRLWLVGKCHQCGALVDGASNRAMRRSTMSWVAGLVSVSVGTSLFHLPWPPRIPTPVEVQGLEDTDKAFPFKPRLDRLSVQRVDRSTLHRRNHTSGLLMLRVMPRAPEKKLCQRPDPEGRDPLIELHASVQTSRYKAGKVNLRSEKKKKKKKKKKRKKRPQAVHKHRLQHAHFTQLTPVTQEGVRKLGATGARLKGRLKVEGERQSDLVHHGTAHRPLGEKGGCVEGSKKEKGTGGKGTGGPIHT</sequence>
<evidence type="ECO:0000313" key="3">
    <source>
        <dbReference type="Proteomes" id="UP000314294"/>
    </source>
</evidence>
<feature type="region of interest" description="Disordered" evidence="1">
    <location>
        <begin position="170"/>
        <end position="196"/>
    </location>
</feature>
<evidence type="ECO:0000313" key="2">
    <source>
        <dbReference type="EMBL" id="TNN89115.1"/>
    </source>
</evidence>
<feature type="compositionally biased region" description="Gly residues" evidence="1">
    <location>
        <begin position="263"/>
        <end position="273"/>
    </location>
</feature>
<proteinExistence type="predicted"/>
<dbReference type="EMBL" id="SRLO01000002">
    <property type="protein sequence ID" value="TNN89115.1"/>
    <property type="molecule type" value="Genomic_DNA"/>
</dbReference>
<accession>A0A4Z2JFT9</accession>
<feature type="compositionally biased region" description="Basic and acidic residues" evidence="1">
    <location>
        <begin position="228"/>
        <end position="238"/>
    </location>
</feature>
<dbReference type="Proteomes" id="UP000314294">
    <property type="component" value="Unassembled WGS sequence"/>
</dbReference>
<feature type="compositionally biased region" description="Basic residues" evidence="1">
    <location>
        <begin position="173"/>
        <end position="196"/>
    </location>
</feature>
<keyword evidence="3" id="KW-1185">Reference proteome</keyword>
<dbReference type="AlphaFoldDB" id="A0A4Z2JFT9"/>
<organism evidence="2 3">
    <name type="scientific">Liparis tanakae</name>
    <name type="common">Tanaka's snailfish</name>
    <dbReference type="NCBI Taxonomy" id="230148"/>
    <lineage>
        <taxon>Eukaryota</taxon>
        <taxon>Metazoa</taxon>
        <taxon>Chordata</taxon>
        <taxon>Craniata</taxon>
        <taxon>Vertebrata</taxon>
        <taxon>Euteleostomi</taxon>
        <taxon>Actinopterygii</taxon>
        <taxon>Neopterygii</taxon>
        <taxon>Teleostei</taxon>
        <taxon>Neoteleostei</taxon>
        <taxon>Acanthomorphata</taxon>
        <taxon>Eupercaria</taxon>
        <taxon>Perciformes</taxon>
        <taxon>Cottioidei</taxon>
        <taxon>Cottales</taxon>
        <taxon>Liparidae</taxon>
        <taxon>Liparis</taxon>
    </lineage>
</organism>
<feature type="region of interest" description="Disordered" evidence="1">
    <location>
        <begin position="228"/>
        <end position="273"/>
    </location>
</feature>
<comment type="caution">
    <text evidence="2">The sequence shown here is derived from an EMBL/GenBank/DDBJ whole genome shotgun (WGS) entry which is preliminary data.</text>
</comment>
<reference evidence="2 3" key="1">
    <citation type="submission" date="2019-03" db="EMBL/GenBank/DDBJ databases">
        <title>First draft genome of Liparis tanakae, snailfish: a comprehensive survey of snailfish specific genes.</title>
        <authorList>
            <person name="Kim W."/>
            <person name="Song I."/>
            <person name="Jeong J.-H."/>
            <person name="Kim D."/>
            <person name="Kim S."/>
            <person name="Ryu S."/>
            <person name="Song J.Y."/>
            <person name="Lee S.K."/>
        </authorList>
    </citation>
    <scope>NUCLEOTIDE SEQUENCE [LARGE SCALE GENOMIC DNA]</scope>
    <source>
        <tissue evidence="2">Muscle</tissue>
    </source>
</reference>
<evidence type="ECO:0000256" key="1">
    <source>
        <dbReference type="SAM" id="MobiDB-lite"/>
    </source>
</evidence>
<gene>
    <name evidence="2" type="ORF">EYF80_000403</name>
</gene>
<protein>
    <submittedName>
        <fullName evidence="2">Uncharacterized protein</fullName>
    </submittedName>
</protein>